<dbReference type="OrthoDB" id="1976337at2"/>
<organism evidence="1 2">
    <name type="scientific">Candidatus Galacturonatibacter soehngenii</name>
    <dbReference type="NCBI Taxonomy" id="2307010"/>
    <lineage>
        <taxon>Bacteria</taxon>
        <taxon>Bacillati</taxon>
        <taxon>Bacillota</taxon>
        <taxon>Clostridia</taxon>
        <taxon>Lachnospirales</taxon>
        <taxon>Lachnospiraceae</taxon>
        <taxon>Candidatus Galacturonatibacter</taxon>
    </lineage>
</organism>
<accession>A0A7V7QLM2</accession>
<dbReference type="Gene3D" id="3.30.565.40">
    <property type="entry name" value="Fervidobacterium nodosum Rt17-B1 like"/>
    <property type="match status" value="1"/>
</dbReference>
<evidence type="ECO:0000313" key="1">
    <source>
        <dbReference type="EMBL" id="KAB1439419.1"/>
    </source>
</evidence>
<dbReference type="Proteomes" id="UP000461768">
    <property type="component" value="Unassembled WGS sequence"/>
</dbReference>
<gene>
    <name evidence="1" type="ORF">F7O84_03205</name>
</gene>
<reference evidence="1 2" key="1">
    <citation type="submission" date="2019-09" db="EMBL/GenBank/DDBJ databases">
        <authorList>
            <person name="Valk L.C."/>
        </authorList>
    </citation>
    <scope>NUCLEOTIDE SEQUENCE [LARGE SCALE GENOMIC DNA]</scope>
    <source>
        <strain evidence="1">GalUA</strain>
    </source>
</reference>
<sequence>MNKKIKKISCIILVLILLVGCQNKESLQDTAEAFVEIKEDSANVEAVSIEKDKIKIKYPKLIGFENEKIEAKWNKIIEERILKDLELLKETDVYNLDYEVATNTKEELSLKLVGSCYYDGAAQPYHFIYTYNISLETGESIRLSDQRDITKLAEMIYNKQGFQMESDIDVDEEFMKYIYSTFENEEFLAEMLINFDYDEETQQEYGYSFFEHNQLHLCIEVPHDLGDYVILALDEEEK</sequence>
<evidence type="ECO:0000313" key="2">
    <source>
        <dbReference type="Proteomes" id="UP000461768"/>
    </source>
</evidence>
<name>A0A7V7QLM2_9FIRM</name>
<dbReference type="AlphaFoldDB" id="A0A7V7QLM2"/>
<comment type="caution">
    <text evidence="1">The sequence shown here is derived from an EMBL/GenBank/DDBJ whole genome shotgun (WGS) entry which is preliminary data.</text>
</comment>
<reference evidence="1 2" key="2">
    <citation type="submission" date="2020-02" db="EMBL/GenBank/DDBJ databases">
        <title>Candidatus Galacturonibacter soehngenii shows hetero-acetogenic catabolism of galacturonic acid but lacks a canonical carbon monoxide dehydrogenase/acetyl-CoA synthase complex.</title>
        <authorList>
            <person name="Diender M."/>
            <person name="Stouten G.R."/>
            <person name="Petersen J.F."/>
            <person name="Nielsen P.H."/>
            <person name="Dueholm M.S."/>
            <person name="Pronk J.T."/>
            <person name="Van Loosdrecht M.C.M."/>
        </authorList>
    </citation>
    <scope>NUCLEOTIDE SEQUENCE [LARGE SCALE GENOMIC DNA]</scope>
    <source>
        <strain evidence="1">GalUA</strain>
    </source>
</reference>
<dbReference type="PROSITE" id="PS51257">
    <property type="entry name" value="PROKAR_LIPOPROTEIN"/>
    <property type="match status" value="1"/>
</dbReference>
<keyword evidence="2" id="KW-1185">Reference proteome</keyword>
<protein>
    <submittedName>
        <fullName evidence="1">DUF4163 domain-containing protein</fullName>
    </submittedName>
</protein>
<proteinExistence type="predicted"/>
<dbReference type="RefSeq" id="WP_151141895.1">
    <property type="nucleotide sequence ID" value="NZ_WAGX01000004.1"/>
</dbReference>
<dbReference type="EMBL" id="WAGX01000004">
    <property type="protein sequence ID" value="KAB1439419.1"/>
    <property type="molecule type" value="Genomic_DNA"/>
</dbReference>